<evidence type="ECO:0000256" key="1">
    <source>
        <dbReference type="ARBA" id="ARBA00023002"/>
    </source>
</evidence>
<accession>A0A834VG81</accession>
<reference evidence="4" key="3">
    <citation type="submission" date="2022-06" db="UniProtKB">
        <authorList>
            <consortium name="EnsemblMetazoa"/>
        </authorList>
    </citation>
    <scope>IDENTIFICATION</scope>
</reference>
<dbReference type="EMBL" id="WVUK01000054">
    <property type="protein sequence ID" value="KAF7493889.1"/>
    <property type="molecule type" value="Genomic_DNA"/>
</dbReference>
<evidence type="ECO:0000313" key="3">
    <source>
        <dbReference type="EMBL" id="KAF7493889.1"/>
    </source>
</evidence>
<dbReference type="PANTHER" id="PTHR43975">
    <property type="entry name" value="ZGC:101858"/>
    <property type="match status" value="1"/>
</dbReference>
<dbReference type="InterPro" id="IPR020904">
    <property type="entry name" value="Sc_DH/Rdtase_CS"/>
</dbReference>
<dbReference type="Pfam" id="PF00106">
    <property type="entry name" value="adh_short"/>
    <property type="match status" value="1"/>
</dbReference>
<dbReference type="Proteomes" id="UP000070412">
    <property type="component" value="Unassembled WGS sequence"/>
</dbReference>
<gene>
    <name evidence="3" type="ORF">SSS_5027</name>
</gene>
<dbReference type="AlphaFoldDB" id="A0A834VG81"/>
<name>A0A834VG81_SARSC</name>
<dbReference type="PRINTS" id="PR00080">
    <property type="entry name" value="SDRFAMILY"/>
</dbReference>
<evidence type="ECO:0000313" key="4">
    <source>
        <dbReference type="EnsemblMetazoa" id="KAF7493889.1"/>
    </source>
</evidence>
<keyword evidence="5" id="KW-1185">Reference proteome</keyword>
<dbReference type="Gene3D" id="3.40.50.720">
    <property type="entry name" value="NAD(P)-binding Rossmann-like Domain"/>
    <property type="match status" value="1"/>
</dbReference>
<dbReference type="GO" id="GO:0016491">
    <property type="term" value="F:oxidoreductase activity"/>
    <property type="evidence" value="ECO:0007669"/>
    <property type="project" value="UniProtKB-KW"/>
</dbReference>
<evidence type="ECO:0000256" key="2">
    <source>
        <dbReference type="RuleBase" id="RU000363"/>
    </source>
</evidence>
<keyword evidence="1" id="KW-0560">Oxidoreductase</keyword>
<dbReference type="PRINTS" id="PR00081">
    <property type="entry name" value="GDHRDH"/>
</dbReference>
<evidence type="ECO:0000313" key="5">
    <source>
        <dbReference type="Proteomes" id="UP000070412"/>
    </source>
</evidence>
<dbReference type="OrthoDB" id="6509454at2759"/>
<dbReference type="PANTHER" id="PTHR43975:SF2">
    <property type="entry name" value="EG:BACR7A4.14 PROTEIN-RELATED"/>
    <property type="match status" value="1"/>
</dbReference>
<reference evidence="3" key="2">
    <citation type="submission" date="2020-01" db="EMBL/GenBank/DDBJ databases">
        <authorList>
            <person name="Korhonen P.K.K."/>
            <person name="Guangxu M.G."/>
            <person name="Wang T.W."/>
            <person name="Stroehlein A.J.S."/>
            <person name="Young N.D."/>
            <person name="Ang C.-S.A."/>
            <person name="Fernando D.W.F."/>
            <person name="Lu H.L."/>
            <person name="Taylor S.T."/>
            <person name="Ehtesham M.E.M."/>
            <person name="Najaraj S.H.N."/>
            <person name="Harsha G.H.G."/>
            <person name="Madugundu A.M."/>
            <person name="Renuse S.R."/>
            <person name="Holt D.H."/>
            <person name="Pandey A.P."/>
            <person name="Papenfuss A.P."/>
            <person name="Gasser R.B.G."/>
            <person name="Fischer K.F."/>
        </authorList>
    </citation>
    <scope>NUCLEOTIDE SEQUENCE</scope>
    <source>
        <strain evidence="3">SSS_KF_BRIS2020</strain>
    </source>
</reference>
<sequence>MPDLKYFKDKVVIVTGSTSGIGLATVKYFARNGSKVVINGRNQNALIRATQECHCISPSKLTPLAIRGDVTKKEDCKRIISSTINHFGRLDILINNAGAGAFGSITDPKISDTIGQMFDLNVKSLVTLTQLAVEHLERSNGVIINVSSTLSIKPNISFMPYCVAKSAVDMFTKCIALELGPKGIRVNTVNPTAVRTNFQSATGAGDSLMAF</sequence>
<dbReference type="InterPro" id="IPR002347">
    <property type="entry name" value="SDR_fam"/>
</dbReference>
<dbReference type="EnsemblMetazoa" id="SSS_5027s_mrna">
    <property type="protein sequence ID" value="KAF7493889.1"/>
    <property type="gene ID" value="SSS_5027"/>
</dbReference>
<organism evidence="3">
    <name type="scientific">Sarcoptes scabiei</name>
    <name type="common">Itch mite</name>
    <name type="synonym">Acarus scabiei</name>
    <dbReference type="NCBI Taxonomy" id="52283"/>
    <lineage>
        <taxon>Eukaryota</taxon>
        <taxon>Metazoa</taxon>
        <taxon>Ecdysozoa</taxon>
        <taxon>Arthropoda</taxon>
        <taxon>Chelicerata</taxon>
        <taxon>Arachnida</taxon>
        <taxon>Acari</taxon>
        <taxon>Acariformes</taxon>
        <taxon>Sarcoptiformes</taxon>
        <taxon>Astigmata</taxon>
        <taxon>Psoroptidia</taxon>
        <taxon>Sarcoptoidea</taxon>
        <taxon>Sarcoptidae</taxon>
        <taxon>Sarcoptinae</taxon>
        <taxon>Sarcoptes</taxon>
    </lineage>
</organism>
<dbReference type="PROSITE" id="PS00061">
    <property type="entry name" value="ADH_SHORT"/>
    <property type="match status" value="1"/>
</dbReference>
<dbReference type="InterPro" id="IPR036291">
    <property type="entry name" value="NAD(P)-bd_dom_sf"/>
</dbReference>
<protein>
    <submittedName>
        <fullName evidence="3">Glucose 1-dehydrogenase 2</fullName>
    </submittedName>
</protein>
<comment type="similarity">
    <text evidence="2">Belongs to the short-chain dehydrogenases/reductases (SDR) family.</text>
</comment>
<dbReference type="FunFam" id="3.40.50.720:FF:000084">
    <property type="entry name" value="Short-chain dehydrogenase reductase"/>
    <property type="match status" value="1"/>
</dbReference>
<proteinExistence type="inferred from homology"/>
<dbReference type="SUPFAM" id="SSF51735">
    <property type="entry name" value="NAD(P)-binding Rossmann-fold domains"/>
    <property type="match status" value="1"/>
</dbReference>
<reference evidence="5" key="1">
    <citation type="journal article" date="2020" name="PLoS Negl. Trop. Dis.">
        <title>High-quality nuclear genome for Sarcoptes scabiei-A critical resource for a neglected parasite.</title>
        <authorList>
            <person name="Korhonen P.K."/>
            <person name="Gasser R.B."/>
            <person name="Ma G."/>
            <person name="Wang T."/>
            <person name="Stroehlein A.J."/>
            <person name="Young N.D."/>
            <person name="Ang C.S."/>
            <person name="Fernando D.D."/>
            <person name="Lu H.C."/>
            <person name="Taylor S."/>
            <person name="Reynolds S.L."/>
            <person name="Mofiz E."/>
            <person name="Najaraj S.H."/>
            <person name="Gowda H."/>
            <person name="Madugundu A."/>
            <person name="Renuse S."/>
            <person name="Holt D."/>
            <person name="Pandey A."/>
            <person name="Papenfuss A.T."/>
            <person name="Fischer K."/>
        </authorList>
    </citation>
    <scope>NUCLEOTIDE SEQUENCE [LARGE SCALE GENOMIC DNA]</scope>
</reference>